<evidence type="ECO:0000313" key="1">
    <source>
        <dbReference type="EMBL" id="JAD62307.1"/>
    </source>
</evidence>
<protein>
    <submittedName>
        <fullName evidence="1">Uncharacterized protein</fullName>
    </submittedName>
</protein>
<reference evidence="1" key="2">
    <citation type="journal article" date="2015" name="Data Brief">
        <title>Shoot transcriptome of the giant reed, Arundo donax.</title>
        <authorList>
            <person name="Barrero R.A."/>
            <person name="Guerrero F.D."/>
            <person name="Moolhuijzen P."/>
            <person name="Goolsby J.A."/>
            <person name="Tidwell J."/>
            <person name="Bellgard S.E."/>
            <person name="Bellgard M.I."/>
        </authorList>
    </citation>
    <scope>NUCLEOTIDE SEQUENCE</scope>
    <source>
        <tissue evidence="1">Shoot tissue taken approximately 20 cm above the soil surface</tissue>
    </source>
</reference>
<accession>A0A0A9BSQ2</accession>
<dbReference type="AlphaFoldDB" id="A0A0A9BSQ2"/>
<sequence length="46" mass="5399">MTCYGYAELWHTEEAIVVNLLKYQENEAADGIPGDIREMVKRIHKY</sequence>
<organism evidence="1">
    <name type="scientific">Arundo donax</name>
    <name type="common">Giant reed</name>
    <name type="synonym">Donax arundinaceus</name>
    <dbReference type="NCBI Taxonomy" id="35708"/>
    <lineage>
        <taxon>Eukaryota</taxon>
        <taxon>Viridiplantae</taxon>
        <taxon>Streptophyta</taxon>
        <taxon>Embryophyta</taxon>
        <taxon>Tracheophyta</taxon>
        <taxon>Spermatophyta</taxon>
        <taxon>Magnoliopsida</taxon>
        <taxon>Liliopsida</taxon>
        <taxon>Poales</taxon>
        <taxon>Poaceae</taxon>
        <taxon>PACMAD clade</taxon>
        <taxon>Arundinoideae</taxon>
        <taxon>Arundineae</taxon>
        <taxon>Arundo</taxon>
    </lineage>
</organism>
<dbReference type="EMBL" id="GBRH01235588">
    <property type="protein sequence ID" value="JAD62307.1"/>
    <property type="molecule type" value="Transcribed_RNA"/>
</dbReference>
<name>A0A0A9BSQ2_ARUDO</name>
<proteinExistence type="predicted"/>
<reference evidence="1" key="1">
    <citation type="submission" date="2014-09" db="EMBL/GenBank/DDBJ databases">
        <authorList>
            <person name="Magalhaes I.L.F."/>
            <person name="Oliveira U."/>
            <person name="Santos F.R."/>
            <person name="Vidigal T.H.D.A."/>
            <person name="Brescovit A.D."/>
            <person name="Santos A.J."/>
        </authorList>
    </citation>
    <scope>NUCLEOTIDE SEQUENCE</scope>
    <source>
        <tissue evidence="1">Shoot tissue taken approximately 20 cm above the soil surface</tissue>
    </source>
</reference>